<gene>
    <name evidence="1" type="ORF">JAO71_03810</name>
</gene>
<comment type="caution">
    <text evidence="1">The sequence shown here is derived from an EMBL/GenBank/DDBJ whole genome shotgun (WGS) entry which is preliminary data.</text>
</comment>
<organism evidence="1 2">
    <name type="scientific">Olleya sediminilitoris</name>
    <dbReference type="NCBI Taxonomy" id="2795739"/>
    <lineage>
        <taxon>Bacteria</taxon>
        <taxon>Pseudomonadati</taxon>
        <taxon>Bacteroidota</taxon>
        <taxon>Flavobacteriia</taxon>
        <taxon>Flavobacteriales</taxon>
        <taxon>Flavobacteriaceae</taxon>
    </lineage>
</organism>
<evidence type="ECO:0000313" key="2">
    <source>
        <dbReference type="Proteomes" id="UP000605013"/>
    </source>
</evidence>
<protein>
    <submittedName>
        <fullName evidence="1">Uncharacterized protein</fullName>
    </submittedName>
</protein>
<accession>A0ABS1WIH7</accession>
<evidence type="ECO:0000313" key="1">
    <source>
        <dbReference type="EMBL" id="MBL7558921.1"/>
    </source>
</evidence>
<reference evidence="1 2" key="1">
    <citation type="submission" date="2020-12" db="EMBL/GenBank/DDBJ databases">
        <title>Olleya sediminilitoris sp. nov., isolated from a tidal flat.</title>
        <authorList>
            <person name="Park S."/>
            <person name="Yoon J.-H."/>
        </authorList>
    </citation>
    <scope>NUCLEOTIDE SEQUENCE [LARGE SCALE GENOMIC DNA]</scope>
    <source>
        <strain evidence="1 2">YSTF-M6</strain>
    </source>
</reference>
<dbReference type="EMBL" id="JAEMEF010000002">
    <property type="protein sequence ID" value="MBL7558921.1"/>
    <property type="molecule type" value="Genomic_DNA"/>
</dbReference>
<sequence length="168" mass="18514">MNIGKELLNVPFPQMIKNLGVGIAEAQYALDRVSIRIAQMMSGHKLNADGEMEKDDTALIVLKDGESGVSLLALGFTPTFYQFVESYISIKMDMRFQEDRDLSLSAEVKARYSTGFTNVSAAVNASYSQKYQFEASGSSELRTKLVTVPVPVIFESRLQALLKEDSGS</sequence>
<dbReference type="RefSeq" id="WP_202998979.1">
    <property type="nucleotide sequence ID" value="NZ_JAEMEF010000002.1"/>
</dbReference>
<name>A0ABS1WIH7_9FLAO</name>
<keyword evidence="2" id="KW-1185">Reference proteome</keyword>
<dbReference type="Proteomes" id="UP000605013">
    <property type="component" value="Unassembled WGS sequence"/>
</dbReference>
<proteinExistence type="predicted"/>